<proteinExistence type="predicted"/>
<accession>A0A1U8NIQ4</accession>
<dbReference type="OrthoDB" id="2272416at2759"/>
<reference evidence="4" key="2">
    <citation type="submission" date="2025-08" db="UniProtKB">
        <authorList>
            <consortium name="RefSeq"/>
        </authorList>
    </citation>
    <scope>IDENTIFICATION</scope>
</reference>
<evidence type="ECO:0000313" key="4">
    <source>
        <dbReference type="RefSeq" id="XP_016737863.1"/>
    </source>
</evidence>
<sequence length="253" mass="29947">MIDEWFGDCLRNHPNIPRPPPPPARFEEEVPQGMALVRICKALVDKLRKYGAEEFRATIDDDPEYAEFWFENTTRVLDELSCTPAKCLKCTVSLLKDSVYRWWKTISSVTPRESITWEFFQAEFKKKYISQRFLDQKRKELLELKQGNRTVSEYEREFIRLSQYAKKWVETEAEMCKCFEEGLNEEIKLLIWILEIRELVALVDRAKKVEELNNERMQANKEARVSSKRSSNKSHLFPTKKSRSHQKRSTASV</sequence>
<dbReference type="GeneID" id="107947866"/>
<feature type="compositionally biased region" description="Basic residues" evidence="1">
    <location>
        <begin position="226"/>
        <end position="253"/>
    </location>
</feature>
<evidence type="ECO:0000313" key="3">
    <source>
        <dbReference type="Proteomes" id="UP000818029"/>
    </source>
</evidence>
<dbReference type="PANTHER" id="PTHR34482">
    <property type="entry name" value="DNA DAMAGE-INDUCIBLE PROTEIN 1-LIKE"/>
    <property type="match status" value="1"/>
</dbReference>
<gene>
    <name evidence="4" type="primary">LOC107947866</name>
</gene>
<dbReference type="PANTHER" id="PTHR34482:SF36">
    <property type="entry name" value="RETROTRANSPOSON GAG DOMAIN-CONTAINING PROTEIN"/>
    <property type="match status" value="1"/>
</dbReference>
<dbReference type="KEGG" id="ghi:107947866"/>
<feature type="domain" description="Retrotransposon gag" evidence="2">
    <location>
        <begin position="91"/>
        <end position="185"/>
    </location>
</feature>
<organism evidence="3 4">
    <name type="scientific">Gossypium hirsutum</name>
    <name type="common">Upland cotton</name>
    <name type="synonym">Gossypium mexicanum</name>
    <dbReference type="NCBI Taxonomy" id="3635"/>
    <lineage>
        <taxon>Eukaryota</taxon>
        <taxon>Viridiplantae</taxon>
        <taxon>Streptophyta</taxon>
        <taxon>Embryophyta</taxon>
        <taxon>Tracheophyta</taxon>
        <taxon>Spermatophyta</taxon>
        <taxon>Magnoliopsida</taxon>
        <taxon>eudicotyledons</taxon>
        <taxon>Gunneridae</taxon>
        <taxon>Pentapetalae</taxon>
        <taxon>rosids</taxon>
        <taxon>malvids</taxon>
        <taxon>Malvales</taxon>
        <taxon>Malvaceae</taxon>
        <taxon>Malvoideae</taxon>
        <taxon>Gossypium</taxon>
    </lineage>
</organism>
<dbReference type="RefSeq" id="XP_016737863.1">
    <property type="nucleotide sequence ID" value="XM_016882374.1"/>
</dbReference>
<dbReference type="PaxDb" id="3635-A0A1U8NIQ4"/>
<dbReference type="AlphaFoldDB" id="A0A1U8NIQ4"/>
<dbReference type="Pfam" id="PF03732">
    <property type="entry name" value="Retrotrans_gag"/>
    <property type="match status" value="1"/>
</dbReference>
<reference evidence="3" key="1">
    <citation type="journal article" date="2020" name="Nat. Genet.">
        <title>Genomic diversifications of five Gossypium allopolyploid species and their impact on cotton improvement.</title>
        <authorList>
            <person name="Chen Z.J."/>
            <person name="Sreedasyam A."/>
            <person name="Ando A."/>
            <person name="Song Q."/>
            <person name="De Santiago L.M."/>
            <person name="Hulse-Kemp A.M."/>
            <person name="Ding M."/>
            <person name="Ye W."/>
            <person name="Kirkbride R.C."/>
            <person name="Jenkins J."/>
            <person name="Plott C."/>
            <person name="Lovell J."/>
            <person name="Lin Y.M."/>
            <person name="Vaughn R."/>
            <person name="Liu B."/>
            <person name="Simpson S."/>
            <person name="Scheffler B.E."/>
            <person name="Wen L."/>
            <person name="Saski C.A."/>
            <person name="Grover C.E."/>
            <person name="Hu G."/>
            <person name="Conover J.L."/>
            <person name="Carlson J.W."/>
            <person name="Shu S."/>
            <person name="Boston L.B."/>
            <person name="Williams M."/>
            <person name="Peterson D.G."/>
            <person name="McGee K."/>
            <person name="Jones D.C."/>
            <person name="Wendel J.F."/>
            <person name="Stelly D.M."/>
            <person name="Grimwood J."/>
            <person name="Schmutz J."/>
        </authorList>
    </citation>
    <scope>NUCLEOTIDE SEQUENCE [LARGE SCALE GENOMIC DNA]</scope>
    <source>
        <strain evidence="3">cv. TM-1</strain>
    </source>
</reference>
<keyword evidence="3" id="KW-1185">Reference proteome</keyword>
<protein>
    <recommendedName>
        <fullName evidence="2">Retrotransposon gag domain-containing protein</fullName>
    </recommendedName>
</protein>
<feature type="region of interest" description="Disordered" evidence="1">
    <location>
        <begin position="216"/>
        <end position="253"/>
    </location>
</feature>
<name>A0A1U8NIQ4_GOSHI</name>
<evidence type="ECO:0000259" key="2">
    <source>
        <dbReference type="Pfam" id="PF03732"/>
    </source>
</evidence>
<dbReference type="Proteomes" id="UP000818029">
    <property type="component" value="Chromosome A04"/>
</dbReference>
<dbReference type="InterPro" id="IPR005162">
    <property type="entry name" value="Retrotrans_gag_dom"/>
</dbReference>
<feature type="compositionally biased region" description="Basic and acidic residues" evidence="1">
    <location>
        <begin position="216"/>
        <end position="225"/>
    </location>
</feature>
<evidence type="ECO:0000256" key="1">
    <source>
        <dbReference type="SAM" id="MobiDB-lite"/>
    </source>
</evidence>
<dbReference type="SMR" id="A0A1U8NIQ4"/>